<keyword evidence="8" id="KW-1185">Reference proteome</keyword>
<organism evidence="7 8">
    <name type="scientific">Lebetimonas natsushimae</name>
    <dbReference type="NCBI Taxonomy" id="1936991"/>
    <lineage>
        <taxon>Bacteria</taxon>
        <taxon>Pseudomonadati</taxon>
        <taxon>Campylobacterota</taxon>
        <taxon>Epsilonproteobacteria</taxon>
        <taxon>Nautiliales</taxon>
        <taxon>Nautiliaceae</taxon>
        <taxon>Lebetimonas</taxon>
    </lineage>
</organism>
<evidence type="ECO:0000256" key="4">
    <source>
        <dbReference type="ARBA" id="ARBA00022679"/>
    </source>
</evidence>
<evidence type="ECO:0000313" key="8">
    <source>
        <dbReference type="Proteomes" id="UP000217944"/>
    </source>
</evidence>
<name>A0A292YDW9_9BACT</name>
<proteinExistence type="inferred from homology"/>
<gene>
    <name evidence="7" type="ORF">LNAT_P0847</name>
</gene>
<dbReference type="InterPro" id="IPR015421">
    <property type="entry name" value="PyrdxlP-dep_Trfase_major"/>
</dbReference>
<dbReference type="AlphaFoldDB" id="A0A292YDW9"/>
<dbReference type="InterPro" id="IPR004839">
    <property type="entry name" value="Aminotransferase_I/II_large"/>
</dbReference>
<sequence>MLKSGIPKLSFLIKLYKKRGKMKPFIVMDIVKEAQKYEDVIHLEIGEPDILPSPEIKNTALKAVQENKFFYTESKGLKNLREKIANHYKNFYNVDVNPENIIITTGTSTAFLIAFYFTKTIATPTPGYPCYKNFAELENKKFINIPTSFPDYQINLEKLKSTEFDTLMISSPNNPTGTVINSENLKQICNFCKNNDKLLISDELYHGLVYEKEYTTALKFNKNAIVINGFSKYFCMPGFRIGWIILPDNLVRTAEIIAQNILISAPTISQYAALSAFDYKYLEKTKKEFKKRRDFLYNELKNIFNIAKPDGAFYLWCDISKYSNNSFDFANRLLKVAKVAVTPGIDFGDFNNYIRIAYTKDIKDLEIAVKRIKNFLKI</sequence>
<evidence type="ECO:0000259" key="6">
    <source>
        <dbReference type="Pfam" id="PF00155"/>
    </source>
</evidence>
<dbReference type="Gene3D" id="3.40.640.10">
    <property type="entry name" value="Type I PLP-dependent aspartate aminotransferase-like (Major domain)"/>
    <property type="match status" value="1"/>
</dbReference>
<keyword evidence="4" id="KW-0808">Transferase</keyword>
<dbReference type="GO" id="GO:0006520">
    <property type="term" value="P:amino acid metabolic process"/>
    <property type="evidence" value="ECO:0007669"/>
    <property type="project" value="InterPro"/>
</dbReference>
<evidence type="ECO:0000256" key="3">
    <source>
        <dbReference type="ARBA" id="ARBA00022576"/>
    </source>
</evidence>
<evidence type="ECO:0000256" key="2">
    <source>
        <dbReference type="ARBA" id="ARBA00007441"/>
    </source>
</evidence>
<comment type="cofactor">
    <cofactor evidence="1">
        <name>pyridoxal 5'-phosphate</name>
        <dbReference type="ChEBI" id="CHEBI:597326"/>
    </cofactor>
</comment>
<dbReference type="PANTHER" id="PTHR46383:SF2">
    <property type="entry name" value="AMINOTRANSFERASE"/>
    <property type="match status" value="1"/>
</dbReference>
<dbReference type="PANTHER" id="PTHR46383">
    <property type="entry name" value="ASPARTATE AMINOTRANSFERASE"/>
    <property type="match status" value="1"/>
</dbReference>
<evidence type="ECO:0000256" key="5">
    <source>
        <dbReference type="ARBA" id="ARBA00022898"/>
    </source>
</evidence>
<dbReference type="SUPFAM" id="SSF53383">
    <property type="entry name" value="PLP-dependent transferases"/>
    <property type="match status" value="1"/>
</dbReference>
<evidence type="ECO:0000256" key="1">
    <source>
        <dbReference type="ARBA" id="ARBA00001933"/>
    </source>
</evidence>
<dbReference type="GO" id="GO:0008483">
    <property type="term" value="F:transaminase activity"/>
    <property type="evidence" value="ECO:0007669"/>
    <property type="project" value="UniProtKB-KW"/>
</dbReference>
<accession>A0A292YDW9</accession>
<dbReference type="EMBL" id="BDME01000001">
    <property type="protein sequence ID" value="GAX87551.1"/>
    <property type="molecule type" value="Genomic_DNA"/>
</dbReference>
<dbReference type="CDD" id="cd00609">
    <property type="entry name" value="AAT_like"/>
    <property type="match status" value="1"/>
</dbReference>
<keyword evidence="3" id="KW-0032">Aminotransferase</keyword>
<comment type="similarity">
    <text evidence="2">Belongs to the class-I pyridoxal-phosphate-dependent aminotransferase family.</text>
</comment>
<evidence type="ECO:0000313" key="7">
    <source>
        <dbReference type="EMBL" id="GAX87551.1"/>
    </source>
</evidence>
<protein>
    <recommendedName>
        <fullName evidence="6">Aminotransferase class I/classII large domain-containing protein</fullName>
    </recommendedName>
</protein>
<dbReference type="Proteomes" id="UP000217944">
    <property type="component" value="Unassembled WGS sequence"/>
</dbReference>
<keyword evidence="5" id="KW-0663">Pyridoxal phosphate</keyword>
<feature type="domain" description="Aminotransferase class I/classII large" evidence="6">
    <location>
        <begin position="39"/>
        <end position="372"/>
    </location>
</feature>
<dbReference type="InterPro" id="IPR050596">
    <property type="entry name" value="AspAT/PAT-like"/>
</dbReference>
<dbReference type="InterPro" id="IPR015424">
    <property type="entry name" value="PyrdxlP-dep_Trfase"/>
</dbReference>
<reference evidence="7 8" key="1">
    <citation type="journal article" date="2017" name="Syst. Appl. Microbiol.">
        <title>Lebetimonas natsushimae sp. nov., a novel strictly anaerobic, moderately thermophilic chemoautotroph isolated from a deep-sea hydrothermal vent polychaete nest in the Mid-Okinawa Trough.</title>
        <authorList>
            <person name="Nagata R."/>
            <person name="Takaki Y."/>
            <person name="Tame A."/>
            <person name="Nunoura T."/>
            <person name="Muto H."/>
            <person name="Mino S."/>
            <person name="Sawayama S."/>
            <person name="Takai K."/>
            <person name="Nakagawa S."/>
        </authorList>
    </citation>
    <scope>NUCLEOTIDE SEQUENCE [LARGE SCALE GENOMIC DNA]</scope>
    <source>
        <strain evidence="7 8">HS1857</strain>
    </source>
</reference>
<dbReference type="GO" id="GO:0030170">
    <property type="term" value="F:pyridoxal phosphate binding"/>
    <property type="evidence" value="ECO:0007669"/>
    <property type="project" value="InterPro"/>
</dbReference>
<comment type="caution">
    <text evidence="7">The sequence shown here is derived from an EMBL/GenBank/DDBJ whole genome shotgun (WGS) entry which is preliminary data.</text>
</comment>
<dbReference type="Pfam" id="PF00155">
    <property type="entry name" value="Aminotran_1_2"/>
    <property type="match status" value="1"/>
</dbReference>